<reference evidence="1" key="1">
    <citation type="journal article" date="2020" name="Stud. Mycol.">
        <title>101 Dothideomycetes genomes: a test case for predicting lifestyles and emergence of pathogens.</title>
        <authorList>
            <person name="Haridas S."/>
            <person name="Albert R."/>
            <person name="Binder M."/>
            <person name="Bloem J."/>
            <person name="Labutti K."/>
            <person name="Salamov A."/>
            <person name="Andreopoulos B."/>
            <person name="Baker S."/>
            <person name="Barry K."/>
            <person name="Bills G."/>
            <person name="Bluhm B."/>
            <person name="Cannon C."/>
            <person name="Castanera R."/>
            <person name="Culley D."/>
            <person name="Daum C."/>
            <person name="Ezra D."/>
            <person name="Gonzalez J."/>
            <person name="Henrissat B."/>
            <person name="Kuo A."/>
            <person name="Liang C."/>
            <person name="Lipzen A."/>
            <person name="Lutzoni F."/>
            <person name="Magnuson J."/>
            <person name="Mondo S."/>
            <person name="Nolan M."/>
            <person name="Ohm R."/>
            <person name="Pangilinan J."/>
            <person name="Park H.-J."/>
            <person name="Ramirez L."/>
            <person name="Alfaro M."/>
            <person name="Sun H."/>
            <person name="Tritt A."/>
            <person name="Yoshinaga Y."/>
            <person name="Zwiers L.-H."/>
            <person name="Turgeon B."/>
            <person name="Goodwin S."/>
            <person name="Spatafora J."/>
            <person name="Crous P."/>
            <person name="Grigoriev I."/>
        </authorList>
    </citation>
    <scope>NUCLEOTIDE SEQUENCE</scope>
    <source>
        <strain evidence="1">CBS 123094</strain>
    </source>
</reference>
<gene>
    <name evidence="1" type="ORF">P154DRAFT_366536</name>
</gene>
<evidence type="ECO:0000313" key="1">
    <source>
        <dbReference type="EMBL" id="KAF1994688.1"/>
    </source>
</evidence>
<accession>A0A6A5W117</accession>
<proteinExistence type="predicted"/>
<dbReference type="Proteomes" id="UP000799779">
    <property type="component" value="Unassembled WGS sequence"/>
</dbReference>
<organism evidence="1 2">
    <name type="scientific">Amniculicola lignicola CBS 123094</name>
    <dbReference type="NCBI Taxonomy" id="1392246"/>
    <lineage>
        <taxon>Eukaryota</taxon>
        <taxon>Fungi</taxon>
        <taxon>Dikarya</taxon>
        <taxon>Ascomycota</taxon>
        <taxon>Pezizomycotina</taxon>
        <taxon>Dothideomycetes</taxon>
        <taxon>Pleosporomycetidae</taxon>
        <taxon>Pleosporales</taxon>
        <taxon>Amniculicolaceae</taxon>
        <taxon>Amniculicola</taxon>
    </lineage>
</organism>
<sequence>MIVNGALIMWMTKSHVTRCSEFYCLSRATHRLSSLSHTSPIHVASKSPQTRTDIVHLSITALIEITKQISPSSLNPRPALYG</sequence>
<protein>
    <submittedName>
        <fullName evidence="1">Uncharacterized protein</fullName>
    </submittedName>
</protein>
<evidence type="ECO:0000313" key="2">
    <source>
        <dbReference type="Proteomes" id="UP000799779"/>
    </source>
</evidence>
<dbReference type="EMBL" id="ML977653">
    <property type="protein sequence ID" value="KAF1994688.1"/>
    <property type="molecule type" value="Genomic_DNA"/>
</dbReference>
<keyword evidence="2" id="KW-1185">Reference proteome</keyword>
<dbReference type="AlphaFoldDB" id="A0A6A5W117"/>
<name>A0A6A5W117_9PLEO</name>